<protein>
    <submittedName>
        <fullName evidence="3">DMT family transporter</fullName>
    </submittedName>
</protein>
<comment type="caution">
    <text evidence="3">The sequence shown here is derived from an EMBL/GenBank/DDBJ whole genome shotgun (WGS) entry which is preliminary data.</text>
</comment>
<feature type="transmembrane region" description="Helical" evidence="1">
    <location>
        <begin position="170"/>
        <end position="188"/>
    </location>
</feature>
<feature type="domain" description="EamA" evidence="2">
    <location>
        <begin position="139"/>
        <end position="268"/>
    </location>
</feature>
<keyword evidence="1" id="KW-0812">Transmembrane</keyword>
<feature type="transmembrane region" description="Helical" evidence="1">
    <location>
        <begin position="101"/>
        <end position="129"/>
    </location>
</feature>
<evidence type="ECO:0000259" key="2">
    <source>
        <dbReference type="Pfam" id="PF00892"/>
    </source>
</evidence>
<gene>
    <name evidence="3" type="ORF">ENT52_00550</name>
</gene>
<dbReference type="Pfam" id="PF00892">
    <property type="entry name" value="EamA"/>
    <property type="match status" value="2"/>
</dbReference>
<feature type="transmembrane region" description="Helical" evidence="1">
    <location>
        <begin position="253"/>
        <end position="270"/>
    </location>
</feature>
<feature type="transmembrane region" description="Helical" evidence="1">
    <location>
        <begin position="34"/>
        <end position="51"/>
    </location>
</feature>
<dbReference type="InterPro" id="IPR037185">
    <property type="entry name" value="EmrE-like"/>
</dbReference>
<reference evidence="3" key="1">
    <citation type="journal article" date="2020" name="mSystems">
        <title>Genome- and Community-Level Interaction Insights into Carbon Utilization and Element Cycling Functions of Hydrothermarchaeota in Hydrothermal Sediment.</title>
        <authorList>
            <person name="Zhou Z."/>
            <person name="Liu Y."/>
            <person name="Xu W."/>
            <person name="Pan J."/>
            <person name="Luo Z.H."/>
            <person name="Li M."/>
        </authorList>
    </citation>
    <scope>NUCLEOTIDE SEQUENCE [LARGE SCALE GENOMIC DNA]</scope>
    <source>
        <strain evidence="3">SpSt-587</strain>
    </source>
</reference>
<evidence type="ECO:0000256" key="1">
    <source>
        <dbReference type="SAM" id="Phobius"/>
    </source>
</evidence>
<organism evidence="3">
    <name type="scientific">Archaeoglobus fulgidus</name>
    <dbReference type="NCBI Taxonomy" id="2234"/>
    <lineage>
        <taxon>Archaea</taxon>
        <taxon>Methanobacteriati</taxon>
        <taxon>Methanobacteriota</taxon>
        <taxon>Archaeoglobi</taxon>
        <taxon>Archaeoglobales</taxon>
        <taxon>Archaeoglobaceae</taxon>
        <taxon>Archaeoglobus</taxon>
    </lineage>
</organism>
<dbReference type="InterPro" id="IPR000620">
    <property type="entry name" value="EamA_dom"/>
</dbReference>
<sequence>MNDNCIALLIPLLFSLQHILVRIGSEKSETLNGIYASLLVSTLMFSPSLLNPTLNQEFLLYMTLAGVLQFFLARICLYYAISRIGANLSAPLSSTRILLATIIGLFVGELLNFWIIIGSVLIFTGIFLLSKVKGEPDWIGISLAILTGLFACLSSYFIRFGNAIEYNPFFAVFIGFAISTALLTPFMIGKSLKNTKPFVEGGALGGLAHMVRYIVLKDTPVTVIEPITSSHPLFTLVLTAIFLRRLEVFSRRSILGTISIMTGIYVLLLLK</sequence>
<dbReference type="AlphaFoldDB" id="A0A7J3M1T9"/>
<keyword evidence="1" id="KW-0472">Membrane</keyword>
<evidence type="ECO:0000313" key="3">
    <source>
        <dbReference type="EMBL" id="HGT82214.1"/>
    </source>
</evidence>
<feature type="transmembrane region" description="Helical" evidence="1">
    <location>
        <begin position="138"/>
        <end position="158"/>
    </location>
</feature>
<dbReference type="Gene3D" id="1.10.3730.20">
    <property type="match status" value="1"/>
</dbReference>
<dbReference type="EMBL" id="DSYZ01000014">
    <property type="protein sequence ID" value="HGT82214.1"/>
    <property type="molecule type" value="Genomic_DNA"/>
</dbReference>
<accession>A0A7J3M1T9</accession>
<name>A0A7J3M1T9_ARCFL</name>
<keyword evidence="1" id="KW-1133">Transmembrane helix</keyword>
<dbReference type="SUPFAM" id="SSF103481">
    <property type="entry name" value="Multidrug resistance efflux transporter EmrE"/>
    <property type="match status" value="2"/>
</dbReference>
<feature type="domain" description="EamA" evidence="2">
    <location>
        <begin position="5"/>
        <end position="130"/>
    </location>
</feature>
<proteinExistence type="predicted"/>
<dbReference type="GO" id="GO:0016020">
    <property type="term" value="C:membrane"/>
    <property type="evidence" value="ECO:0007669"/>
    <property type="project" value="InterPro"/>
</dbReference>
<feature type="transmembrane region" description="Helical" evidence="1">
    <location>
        <begin position="58"/>
        <end position="81"/>
    </location>
</feature>